<evidence type="ECO:0000256" key="1">
    <source>
        <dbReference type="ARBA" id="ARBA00004141"/>
    </source>
</evidence>
<dbReference type="Pfam" id="PF01925">
    <property type="entry name" value="TauE"/>
    <property type="match status" value="1"/>
</dbReference>
<feature type="transmembrane region" description="Helical" evidence="5">
    <location>
        <begin position="301"/>
        <end position="323"/>
    </location>
</feature>
<feature type="transmembrane region" description="Helical" evidence="5">
    <location>
        <begin position="251"/>
        <end position="268"/>
    </location>
</feature>
<evidence type="ECO:0000313" key="6">
    <source>
        <dbReference type="EMBL" id="POY35454.1"/>
    </source>
</evidence>
<keyword evidence="7" id="KW-1185">Reference proteome</keyword>
<feature type="transmembrane region" description="Helical" evidence="5">
    <location>
        <begin position="170"/>
        <end position="190"/>
    </location>
</feature>
<evidence type="ECO:0000256" key="2">
    <source>
        <dbReference type="ARBA" id="ARBA00022692"/>
    </source>
</evidence>
<dbReference type="InterPro" id="IPR002781">
    <property type="entry name" value="TM_pro_TauE-like"/>
</dbReference>
<comment type="similarity">
    <text evidence="5">Belongs to the 4-toluene sulfonate uptake permease (TSUP) (TC 2.A.102) family.</text>
</comment>
<dbReference type="InterPro" id="IPR051598">
    <property type="entry name" value="TSUP/Inactive_protease-like"/>
</dbReference>
<comment type="subcellular location">
    <subcellularLocation>
        <location evidence="5">Cell membrane</location>
        <topology evidence="5">Multi-pass membrane protein</topology>
    </subcellularLocation>
    <subcellularLocation>
        <location evidence="1">Membrane</location>
        <topology evidence="1">Multi-pass membrane protein</topology>
    </subcellularLocation>
</comment>
<keyword evidence="5" id="KW-1003">Cell membrane</keyword>
<feature type="transmembrane region" description="Helical" evidence="5">
    <location>
        <begin position="275"/>
        <end position="295"/>
    </location>
</feature>
<name>A0A2S4ZYM7_9SPHI</name>
<proteinExistence type="inferred from homology"/>
<dbReference type="EMBL" id="PQVF01000011">
    <property type="protein sequence ID" value="POY35454.1"/>
    <property type="molecule type" value="Genomic_DNA"/>
</dbReference>
<dbReference type="GO" id="GO:0005886">
    <property type="term" value="C:plasma membrane"/>
    <property type="evidence" value="ECO:0007669"/>
    <property type="project" value="UniProtKB-SubCell"/>
</dbReference>
<organism evidence="6 7">
    <name type="scientific">Solitalea longa</name>
    <dbReference type="NCBI Taxonomy" id="2079460"/>
    <lineage>
        <taxon>Bacteria</taxon>
        <taxon>Pseudomonadati</taxon>
        <taxon>Bacteroidota</taxon>
        <taxon>Sphingobacteriia</taxon>
        <taxon>Sphingobacteriales</taxon>
        <taxon>Sphingobacteriaceae</taxon>
        <taxon>Solitalea</taxon>
    </lineage>
</organism>
<dbReference type="PANTHER" id="PTHR43701:SF12">
    <property type="entry name" value="MEMBRANE TRANSPORTER PROTEIN YTNM-RELATED"/>
    <property type="match status" value="1"/>
</dbReference>
<dbReference type="Proteomes" id="UP000236893">
    <property type="component" value="Unassembled WGS sequence"/>
</dbReference>
<protein>
    <recommendedName>
        <fullName evidence="5">Probable membrane transporter protein</fullName>
    </recommendedName>
</protein>
<sequence length="326" mass="35025">MCPDFMSETNLTSRENLPAAAIQLPITPVTTPSDSSKKGNKGIIWIIAFAFLVIALIATFAIDLKFRMYVESVSPVFYYFLIAGFIFAMIDGAIGMSYGVTSTTFALSMGVPPVSSSAAVHFSEILSCGLGAWVHKRMRNINKRLFWLLIIPGIGGAVLGAYLLSSLEHYSSYTKPVVSLYTLCLGAMILTKSIRNRSKTFRGEKIKKISVLGFGGGFIDAVGGGGWGSIVLSSLIAGGRNPRTSLGTVKATRFFIAILSSLTFFTMAKTIHWDIVTGLVIGSALAAPIAAKVSYRIPAKTIMFLVGIIVILVSLKSIITFLLKVI</sequence>
<keyword evidence="3 5" id="KW-1133">Transmembrane helix</keyword>
<comment type="caution">
    <text evidence="6">The sequence shown here is derived from an EMBL/GenBank/DDBJ whole genome shotgun (WGS) entry which is preliminary data.</text>
</comment>
<feature type="transmembrane region" description="Helical" evidence="5">
    <location>
        <begin position="146"/>
        <end position="164"/>
    </location>
</feature>
<keyword evidence="2 5" id="KW-0812">Transmembrane</keyword>
<feature type="transmembrane region" description="Helical" evidence="5">
    <location>
        <begin position="42"/>
        <end position="64"/>
    </location>
</feature>
<feature type="transmembrane region" description="Helical" evidence="5">
    <location>
        <begin position="211"/>
        <end position="239"/>
    </location>
</feature>
<feature type="transmembrane region" description="Helical" evidence="5">
    <location>
        <begin position="76"/>
        <end position="98"/>
    </location>
</feature>
<evidence type="ECO:0000256" key="3">
    <source>
        <dbReference type="ARBA" id="ARBA00022989"/>
    </source>
</evidence>
<reference evidence="6 7" key="1">
    <citation type="submission" date="2018-01" db="EMBL/GenBank/DDBJ databases">
        <authorList>
            <person name="Gaut B.S."/>
            <person name="Morton B.R."/>
            <person name="Clegg M.T."/>
            <person name="Duvall M.R."/>
        </authorList>
    </citation>
    <scope>NUCLEOTIDE SEQUENCE [LARGE SCALE GENOMIC DNA]</scope>
    <source>
        <strain evidence="6 7">HR-AV</strain>
    </source>
</reference>
<evidence type="ECO:0000256" key="4">
    <source>
        <dbReference type="ARBA" id="ARBA00023136"/>
    </source>
</evidence>
<dbReference type="AlphaFoldDB" id="A0A2S4ZYM7"/>
<evidence type="ECO:0000313" key="7">
    <source>
        <dbReference type="Proteomes" id="UP000236893"/>
    </source>
</evidence>
<gene>
    <name evidence="6" type="ORF">C3K47_15450</name>
</gene>
<accession>A0A2S4ZYM7</accession>
<dbReference type="PANTHER" id="PTHR43701">
    <property type="entry name" value="MEMBRANE TRANSPORTER PROTEIN MJ0441-RELATED"/>
    <property type="match status" value="1"/>
</dbReference>
<dbReference type="OrthoDB" id="45564at2"/>
<evidence type="ECO:0000256" key="5">
    <source>
        <dbReference type="RuleBase" id="RU363041"/>
    </source>
</evidence>
<keyword evidence="4 5" id="KW-0472">Membrane</keyword>